<keyword evidence="3 5" id="KW-0493">Microtubule</keyword>
<proteinExistence type="inferred from homology"/>
<dbReference type="GO" id="GO:0005874">
    <property type="term" value="C:microtubule"/>
    <property type="evidence" value="ECO:0007669"/>
    <property type="project" value="UniProtKB-KW"/>
</dbReference>
<feature type="region of interest" description="Disordered" evidence="6">
    <location>
        <begin position="1"/>
        <end position="121"/>
    </location>
</feature>
<dbReference type="AlphaFoldDB" id="A0A1B7NZY1"/>
<dbReference type="OrthoDB" id="2192946at2759"/>
<dbReference type="GO" id="GO:0051011">
    <property type="term" value="F:microtubule minus-end binding"/>
    <property type="evidence" value="ECO:0007669"/>
    <property type="project" value="TreeGrafter"/>
</dbReference>
<dbReference type="GO" id="GO:0044732">
    <property type="term" value="C:mitotic spindle pole body"/>
    <property type="evidence" value="ECO:0007669"/>
    <property type="project" value="TreeGrafter"/>
</dbReference>
<feature type="compositionally biased region" description="Polar residues" evidence="6">
    <location>
        <begin position="52"/>
        <end position="74"/>
    </location>
</feature>
<sequence>MASSSPSTVKPSTSFHDRSATHTNGPRSRVSSARVNGKSTRYGQPMPADGKTPTSREGTPGTGTNRTSREYTSSEVRTERTQVTTRERVQVRSKKQPTSSAPAPKSEREKPRMTKPSQIEVPYPVMRSRTKEKEVEKEQPEGYALGAAGELDSSFNCASRVSCVCTPLSSLAPQLLRPQPLRELKMEAQEAAILEDLLFVFMGYEGQYIHFVTSYNPSDETDRLIGPSFQIEPGLEPSLKDLTLSMLKMATHYSAMEAFVEVQSRAEFGAVNHALCAAIRKLLKDYLILIAQLENQLLNNRNFTLHVLHLHIMPTSQSMAQLYALGQELLKKNSLLVQESDESVDDFDDVENLLEQLREGGELAPGSMSSKKLCKGGNVLRVLTQRLATFSGDPTTGTLLQTLLREASRPYMTMLNEWLHQGAINDPHAEFLIKEQKGIKRDKLEEDYTDEYWEKRYTIRDSEVPPQLDTVRDKVLLAGKYLNVVRECGGVDISKEIRDVPPTFDDPRFLENVNSAYAYANASLLNLLLTKNSLTTRFRSLKHYFFLDRSDFFSYFLELGASELRKPAKNVNEGKLQSLLDLVLRQPGSIAAQDPFKEDVKVRMNYIGLTKWLMRVVSVSGIDQDNPEGGLERYQTPAPQVSEEEKDIIGFDALELDYMVPFPLSLVISRKTVLRYQLMFRYILSLRHLETLLGASWQDHMKVQSWRHKSSDRKLELWKRKAWTLRARMLIFVQQLLYFCTAEVIEPNWQNLMDRVNGDDADGTEVMVNGTKQVNRTVDELMQDHVDFLDTCLKECMLTQGKLLKIHSKLMICCTMFASWTASSLSRSLVSADPDLSGPNSKPSVHGSDATKAYDPTRLAKLEDTLKRYEDHFNRHLRILMDSLNYFAATESVVLLKLAHSLSTICKED</sequence>
<comment type="subcellular location">
    <subcellularLocation>
        <location evidence="5">Cytoplasm</location>
        <location evidence="5">Cytoskeleton</location>
        <location evidence="5">Microtubule organizing center</location>
    </subcellularLocation>
</comment>
<feature type="compositionally biased region" description="Low complexity" evidence="6">
    <location>
        <begin position="1"/>
        <end position="14"/>
    </location>
</feature>
<dbReference type="GO" id="GO:0000930">
    <property type="term" value="C:gamma-tubulin complex"/>
    <property type="evidence" value="ECO:0007669"/>
    <property type="project" value="TreeGrafter"/>
</dbReference>
<evidence type="ECO:0000256" key="4">
    <source>
        <dbReference type="ARBA" id="ARBA00023212"/>
    </source>
</evidence>
<reference evidence="9 10" key="1">
    <citation type="submission" date="2015-07" db="EMBL/GenBank/DDBJ databases">
        <title>Emmonsia species relationships and genome sequence.</title>
        <authorList>
            <person name="Cuomo C.A."/>
            <person name="Schwartz I.S."/>
            <person name="Kenyon C."/>
            <person name="de Hoog G.S."/>
            <person name="Govender N.P."/>
            <person name="Botha A."/>
            <person name="Moreno L."/>
            <person name="de Vries M."/>
            <person name="Munoz J.F."/>
            <person name="Stielow J.B."/>
        </authorList>
    </citation>
    <scope>NUCLEOTIDE SEQUENCE [LARGE SCALE GENOMIC DNA]</scope>
    <source>
        <strain evidence="9 10">CBS 136260</strain>
    </source>
</reference>
<dbReference type="InterPro" id="IPR041470">
    <property type="entry name" value="GCP_N"/>
</dbReference>
<dbReference type="GO" id="GO:0007020">
    <property type="term" value="P:microtubule nucleation"/>
    <property type="evidence" value="ECO:0007669"/>
    <property type="project" value="InterPro"/>
</dbReference>
<evidence type="ECO:0000259" key="8">
    <source>
        <dbReference type="Pfam" id="PF17681"/>
    </source>
</evidence>
<evidence type="ECO:0000313" key="10">
    <source>
        <dbReference type="Proteomes" id="UP000091918"/>
    </source>
</evidence>
<evidence type="ECO:0000256" key="3">
    <source>
        <dbReference type="ARBA" id="ARBA00022701"/>
    </source>
</evidence>
<feature type="domain" description="Gamma tubulin complex component protein N-terminal" evidence="8">
    <location>
        <begin position="194"/>
        <end position="531"/>
    </location>
</feature>
<evidence type="ECO:0000313" key="9">
    <source>
        <dbReference type="EMBL" id="OAX82331.1"/>
    </source>
</evidence>
<dbReference type="GO" id="GO:0000278">
    <property type="term" value="P:mitotic cell cycle"/>
    <property type="evidence" value="ECO:0007669"/>
    <property type="project" value="TreeGrafter"/>
</dbReference>
<keyword evidence="2 5" id="KW-0963">Cytoplasm</keyword>
<keyword evidence="10" id="KW-1185">Reference proteome</keyword>
<dbReference type="Pfam" id="PF04130">
    <property type="entry name" value="GCP_C_terminal"/>
    <property type="match status" value="1"/>
</dbReference>
<feature type="domain" description="Gamma tubulin complex component C-terminal" evidence="7">
    <location>
        <begin position="534"/>
        <end position="902"/>
    </location>
</feature>
<dbReference type="GO" id="GO:0051225">
    <property type="term" value="P:spindle assembly"/>
    <property type="evidence" value="ECO:0007669"/>
    <property type="project" value="TreeGrafter"/>
</dbReference>
<dbReference type="FunFam" id="1.20.120.1900:FF:000011">
    <property type="entry name" value="Spindle pole body component"/>
    <property type="match status" value="1"/>
</dbReference>
<evidence type="ECO:0000256" key="6">
    <source>
        <dbReference type="SAM" id="MobiDB-lite"/>
    </source>
</evidence>
<dbReference type="Gene3D" id="1.20.120.1900">
    <property type="entry name" value="Gamma-tubulin complex, C-terminal domain"/>
    <property type="match status" value="1"/>
</dbReference>
<protein>
    <recommendedName>
        <fullName evidence="5">Spindle pole body component</fullName>
    </recommendedName>
</protein>
<dbReference type="PANTHER" id="PTHR19302">
    <property type="entry name" value="GAMMA TUBULIN COMPLEX PROTEIN"/>
    <property type="match status" value="1"/>
</dbReference>
<evidence type="ECO:0000259" key="7">
    <source>
        <dbReference type="Pfam" id="PF04130"/>
    </source>
</evidence>
<organism evidence="9 10">
    <name type="scientific">Emergomyces africanus</name>
    <dbReference type="NCBI Taxonomy" id="1955775"/>
    <lineage>
        <taxon>Eukaryota</taxon>
        <taxon>Fungi</taxon>
        <taxon>Dikarya</taxon>
        <taxon>Ascomycota</taxon>
        <taxon>Pezizomycotina</taxon>
        <taxon>Eurotiomycetes</taxon>
        <taxon>Eurotiomycetidae</taxon>
        <taxon>Onygenales</taxon>
        <taxon>Ajellomycetaceae</taxon>
        <taxon>Emergomyces</taxon>
    </lineage>
</organism>
<dbReference type="GO" id="GO:0043015">
    <property type="term" value="F:gamma-tubulin binding"/>
    <property type="evidence" value="ECO:0007669"/>
    <property type="project" value="InterPro"/>
</dbReference>
<dbReference type="InterPro" id="IPR040457">
    <property type="entry name" value="GCP_C"/>
</dbReference>
<evidence type="ECO:0000256" key="2">
    <source>
        <dbReference type="ARBA" id="ARBA00022490"/>
    </source>
</evidence>
<dbReference type="InterPro" id="IPR042241">
    <property type="entry name" value="GCP_C_sf"/>
</dbReference>
<comment type="similarity">
    <text evidence="1 5">Belongs to the TUBGCP family.</text>
</comment>
<dbReference type="Proteomes" id="UP000091918">
    <property type="component" value="Unassembled WGS sequence"/>
</dbReference>
<gene>
    <name evidence="9" type="ORF">ACJ72_03315</name>
</gene>
<dbReference type="Pfam" id="PF17681">
    <property type="entry name" value="GCP_N_terminal"/>
    <property type="match status" value="1"/>
</dbReference>
<dbReference type="GO" id="GO:0031122">
    <property type="term" value="P:cytoplasmic microtubule organization"/>
    <property type="evidence" value="ECO:0007669"/>
    <property type="project" value="TreeGrafter"/>
</dbReference>
<evidence type="ECO:0000256" key="5">
    <source>
        <dbReference type="RuleBase" id="RU363050"/>
    </source>
</evidence>
<accession>A0A1B7NZY1</accession>
<dbReference type="InterPro" id="IPR007259">
    <property type="entry name" value="GCP"/>
</dbReference>
<evidence type="ECO:0000256" key="1">
    <source>
        <dbReference type="ARBA" id="ARBA00010337"/>
    </source>
</evidence>
<keyword evidence="4 5" id="KW-0206">Cytoskeleton</keyword>
<feature type="region of interest" description="Disordered" evidence="6">
    <location>
        <begin position="832"/>
        <end position="851"/>
    </location>
</feature>
<dbReference type="STRING" id="1658172.A0A1B7NZY1"/>
<dbReference type="GO" id="GO:0000922">
    <property type="term" value="C:spindle pole"/>
    <property type="evidence" value="ECO:0007669"/>
    <property type="project" value="InterPro"/>
</dbReference>
<dbReference type="PANTHER" id="PTHR19302:SF13">
    <property type="entry name" value="GAMMA-TUBULIN COMPLEX COMPONENT 2"/>
    <property type="match status" value="1"/>
</dbReference>
<feature type="compositionally biased region" description="Polar residues" evidence="6">
    <location>
        <begin position="21"/>
        <end position="42"/>
    </location>
</feature>
<dbReference type="EMBL" id="LGUA01000320">
    <property type="protein sequence ID" value="OAX82331.1"/>
    <property type="molecule type" value="Genomic_DNA"/>
</dbReference>
<name>A0A1B7NZY1_9EURO</name>
<dbReference type="GO" id="GO:0051321">
    <property type="term" value="P:meiotic cell cycle"/>
    <property type="evidence" value="ECO:0007669"/>
    <property type="project" value="TreeGrafter"/>
</dbReference>
<feature type="compositionally biased region" description="Basic and acidic residues" evidence="6">
    <location>
        <begin position="76"/>
        <end position="90"/>
    </location>
</feature>
<comment type="caution">
    <text evidence="9">The sequence shown here is derived from an EMBL/GenBank/DDBJ whole genome shotgun (WGS) entry which is preliminary data.</text>
</comment>